<keyword evidence="1" id="KW-1133">Transmembrane helix</keyword>
<dbReference type="AlphaFoldDB" id="A0A1G5KMZ9"/>
<keyword evidence="3" id="KW-1185">Reference proteome</keyword>
<organism evidence="2 3">
    <name type="scientific">Microvirga guangxiensis</name>
    <dbReference type="NCBI Taxonomy" id="549386"/>
    <lineage>
        <taxon>Bacteria</taxon>
        <taxon>Pseudomonadati</taxon>
        <taxon>Pseudomonadota</taxon>
        <taxon>Alphaproteobacteria</taxon>
        <taxon>Hyphomicrobiales</taxon>
        <taxon>Methylobacteriaceae</taxon>
        <taxon>Microvirga</taxon>
    </lineage>
</organism>
<evidence type="ECO:0000256" key="1">
    <source>
        <dbReference type="SAM" id="Phobius"/>
    </source>
</evidence>
<dbReference type="STRING" id="549386.SAMN02927923_03444"/>
<sequence>MFALVSGFLFGCFGGVAVWAWRVLVSVALLELASSFFGGSPVGFVVCVSGWSVSGLGLWSSSCLAAVVGRFLVSLRIVVSLVLGLVVIVWFGTGVPSAFVLWVSLLAIVGLLASFRSWWVWCLWFALVVASLGWSARGVFRRVIIVLWLVRIVVRFCLSVWFGLVGAVVGALMSSRSCIGPVFLSVWWLCSLNAVLVGFVLLVLMGFFLWVVTLWVASGLLFWRSRGLAVCFGAWSRSAGLRRRPVGVVVASSVSVGVVVRLLFLASLAFAAGVFSAAFAWLLSFPVSFAGAGGFFLSGLLVVWMVFGSSSA</sequence>
<keyword evidence="1" id="KW-0472">Membrane</keyword>
<dbReference type="EMBL" id="FMVJ01000010">
    <property type="protein sequence ID" value="SCZ01460.1"/>
    <property type="molecule type" value="Genomic_DNA"/>
</dbReference>
<keyword evidence="1" id="KW-0812">Transmembrane</keyword>
<protein>
    <submittedName>
        <fullName evidence="2">NitT/TauT family transport system permease protein</fullName>
    </submittedName>
</protein>
<feature type="transmembrane region" description="Helical" evidence="1">
    <location>
        <begin position="186"/>
        <end position="208"/>
    </location>
</feature>
<gene>
    <name evidence="2" type="ORF">SAMN02927923_03444</name>
</gene>
<feature type="transmembrane region" description="Helical" evidence="1">
    <location>
        <begin position="122"/>
        <end position="140"/>
    </location>
</feature>
<feature type="transmembrane region" description="Helical" evidence="1">
    <location>
        <begin position="36"/>
        <end position="59"/>
    </location>
</feature>
<feature type="transmembrane region" description="Helical" evidence="1">
    <location>
        <begin position="287"/>
        <end position="307"/>
    </location>
</feature>
<feature type="transmembrane region" description="Helical" evidence="1">
    <location>
        <begin position="152"/>
        <end position="174"/>
    </location>
</feature>
<evidence type="ECO:0000313" key="3">
    <source>
        <dbReference type="Proteomes" id="UP000199569"/>
    </source>
</evidence>
<reference evidence="2 3" key="1">
    <citation type="submission" date="2016-10" db="EMBL/GenBank/DDBJ databases">
        <authorList>
            <person name="de Groot N.N."/>
        </authorList>
    </citation>
    <scope>NUCLEOTIDE SEQUENCE [LARGE SCALE GENOMIC DNA]</scope>
    <source>
        <strain evidence="2 3">CGMCC 1.7666</strain>
    </source>
</reference>
<proteinExistence type="predicted"/>
<dbReference type="Proteomes" id="UP000199569">
    <property type="component" value="Unassembled WGS sequence"/>
</dbReference>
<name>A0A1G5KMZ9_9HYPH</name>
<evidence type="ECO:0000313" key="2">
    <source>
        <dbReference type="EMBL" id="SCZ01460.1"/>
    </source>
</evidence>
<accession>A0A1G5KMZ9</accession>
<feature type="transmembrane region" description="Helical" evidence="1">
    <location>
        <begin position="248"/>
        <end position="281"/>
    </location>
</feature>